<dbReference type="PANTHER" id="PTHR23080">
    <property type="entry name" value="THAP DOMAIN PROTEIN"/>
    <property type="match status" value="1"/>
</dbReference>
<evidence type="ECO:0000259" key="8">
    <source>
        <dbReference type="PROSITE" id="PS50950"/>
    </source>
</evidence>
<feature type="domain" description="THAP-type" evidence="8">
    <location>
        <begin position="216"/>
        <end position="305"/>
    </location>
</feature>
<dbReference type="PANTHER" id="PTHR23080:SF142">
    <property type="entry name" value="SI:CH211-69L10.4"/>
    <property type="match status" value="1"/>
</dbReference>
<dbReference type="PROSITE" id="PS50950">
    <property type="entry name" value="ZF_THAP"/>
    <property type="match status" value="2"/>
</dbReference>
<dbReference type="EMBL" id="OY660880">
    <property type="protein sequence ID" value="CAJ1078014.1"/>
    <property type="molecule type" value="Genomic_DNA"/>
</dbReference>
<keyword evidence="10" id="KW-1185">Reference proteome</keyword>
<evidence type="ECO:0000256" key="6">
    <source>
        <dbReference type="PROSITE-ProRule" id="PRU00309"/>
    </source>
</evidence>
<dbReference type="Pfam" id="PF13359">
    <property type="entry name" value="DDE_Tnp_4"/>
    <property type="match status" value="1"/>
</dbReference>
<sequence>MEPETCRSGCFEMRVSKSSHFQRQKSKYAEHCCVPLCTASSKYNGVLSFHCFPKVPALRRQWLVNIRREKLLITSHTKVCSRHFSFDYLVQPTTPVGRMRLVKCAVPTLFQWNEYNVQKARSNVSVRAGEPSEPDPEDEHKHNIDFLMDHDYCSAPEPAAMDISASTAKDMPNKNKDPKKEIQEPHVQQEFGLQRLAGSGADDCVSASCTYKRCKMAESSRRYYCSVPFCSSNTQQCPYLSFHDFPVNIDVREQWIKAIRREEGLSFRVLRGSTFVCSQHFNPGDIYTSVSGRIRVKQGAVPSRFHWNDFGSSLQESEYQHVLKRPRVANLDDPQLMVLPVVSKIEVSLDALAKDHNYAGCPFPDILDSATQGIKDLEHQVLTLETEIQQTVQKPEPLIFKVCRTDGDFQYYTRFSSMEVFIVFWESVYPSASRLVYWSKAQQTVLESSSYEKRLPLIDELFLFFCRVAAGLREKTLSAIFDVSLFTVNHIILTWTNYLYLILGSLPMWMTRGQVQATMPEEVKLHCPQVRVIIDYTEIHCEPAPSHCLQPETPQKYKKHITYKSMIGIAPCGLITFVSKLYNGSLSDAVITKKSQILELLEPGDGVIANKCSSTEKMLSEVGATLLISPVENSPQLSTKDTCKTQAIARLRALGERAIDRVKRYCLWDGPVPLSMVGSVNQLWTVCCLISNYQEPLDITEEKTV</sequence>
<dbReference type="SUPFAM" id="SSF57716">
    <property type="entry name" value="Glucocorticoid receptor-like (DNA-binding domain)"/>
    <property type="match status" value="2"/>
</dbReference>
<dbReference type="InterPro" id="IPR038441">
    <property type="entry name" value="THAP_Znf_sf"/>
</dbReference>
<keyword evidence="7" id="KW-0175">Coiled coil</keyword>
<evidence type="ECO:0000313" key="9">
    <source>
        <dbReference type="EMBL" id="CAJ1078014.1"/>
    </source>
</evidence>
<evidence type="ECO:0000256" key="1">
    <source>
        <dbReference type="ARBA" id="ARBA00001968"/>
    </source>
</evidence>
<organism evidence="9 10">
    <name type="scientific">Xyrichtys novacula</name>
    <name type="common">Pearly razorfish</name>
    <name type="synonym">Hemipteronotus novacula</name>
    <dbReference type="NCBI Taxonomy" id="13765"/>
    <lineage>
        <taxon>Eukaryota</taxon>
        <taxon>Metazoa</taxon>
        <taxon>Chordata</taxon>
        <taxon>Craniata</taxon>
        <taxon>Vertebrata</taxon>
        <taxon>Euteleostomi</taxon>
        <taxon>Actinopterygii</taxon>
        <taxon>Neopterygii</taxon>
        <taxon>Teleostei</taxon>
        <taxon>Neoteleostei</taxon>
        <taxon>Acanthomorphata</taxon>
        <taxon>Eupercaria</taxon>
        <taxon>Labriformes</taxon>
        <taxon>Labridae</taxon>
        <taxon>Xyrichtys</taxon>
    </lineage>
</organism>
<protein>
    <submittedName>
        <fullName evidence="9">Uncharacterized protein LOC116729894</fullName>
    </submittedName>
</protein>
<dbReference type="AlphaFoldDB" id="A0AAV1GY37"/>
<keyword evidence="3 6" id="KW-0863">Zinc-finger</keyword>
<evidence type="ECO:0000256" key="5">
    <source>
        <dbReference type="ARBA" id="ARBA00023125"/>
    </source>
</evidence>
<dbReference type="SMART" id="SM00980">
    <property type="entry name" value="THAP"/>
    <property type="match status" value="2"/>
</dbReference>
<keyword evidence="2" id="KW-0479">Metal-binding</keyword>
<keyword evidence="4" id="KW-0862">Zinc</keyword>
<dbReference type="InterPro" id="IPR027806">
    <property type="entry name" value="HARBI1_dom"/>
</dbReference>
<feature type="coiled-coil region" evidence="7">
    <location>
        <begin position="367"/>
        <end position="394"/>
    </location>
</feature>
<dbReference type="GO" id="GO:0008270">
    <property type="term" value="F:zinc ion binding"/>
    <property type="evidence" value="ECO:0007669"/>
    <property type="project" value="UniProtKB-KW"/>
</dbReference>
<dbReference type="Pfam" id="PF05485">
    <property type="entry name" value="THAP"/>
    <property type="match status" value="2"/>
</dbReference>
<evidence type="ECO:0000313" key="10">
    <source>
        <dbReference type="Proteomes" id="UP001178508"/>
    </source>
</evidence>
<comment type="cofactor">
    <cofactor evidence="1">
        <name>a divalent metal cation</name>
        <dbReference type="ChEBI" id="CHEBI:60240"/>
    </cofactor>
</comment>
<name>A0AAV1GY37_XYRNO</name>
<keyword evidence="5 6" id="KW-0238">DNA-binding</keyword>
<dbReference type="SMART" id="SM00692">
    <property type="entry name" value="DM3"/>
    <property type="match status" value="2"/>
</dbReference>
<reference evidence="9" key="1">
    <citation type="submission" date="2023-08" db="EMBL/GenBank/DDBJ databases">
        <authorList>
            <person name="Alioto T."/>
            <person name="Alioto T."/>
            <person name="Gomez Garrido J."/>
        </authorList>
    </citation>
    <scope>NUCLEOTIDE SEQUENCE</scope>
</reference>
<dbReference type="GO" id="GO:0003677">
    <property type="term" value="F:DNA binding"/>
    <property type="evidence" value="ECO:0007669"/>
    <property type="project" value="UniProtKB-UniRule"/>
</dbReference>
<accession>A0AAV1GY37</accession>
<evidence type="ECO:0000256" key="2">
    <source>
        <dbReference type="ARBA" id="ARBA00022723"/>
    </source>
</evidence>
<dbReference type="Gene3D" id="6.20.210.20">
    <property type="entry name" value="THAP domain"/>
    <property type="match status" value="1"/>
</dbReference>
<evidence type="ECO:0000256" key="7">
    <source>
        <dbReference type="SAM" id="Coils"/>
    </source>
</evidence>
<gene>
    <name evidence="9" type="ORF">XNOV1_A022174</name>
</gene>
<evidence type="ECO:0000256" key="3">
    <source>
        <dbReference type="ARBA" id="ARBA00022771"/>
    </source>
</evidence>
<dbReference type="InterPro" id="IPR006612">
    <property type="entry name" value="THAP_Znf"/>
</dbReference>
<proteinExistence type="predicted"/>
<evidence type="ECO:0000256" key="4">
    <source>
        <dbReference type="ARBA" id="ARBA00022833"/>
    </source>
</evidence>
<dbReference type="Proteomes" id="UP001178508">
    <property type="component" value="Chromosome 17"/>
</dbReference>
<feature type="domain" description="THAP-type" evidence="8">
    <location>
        <begin position="28"/>
        <end position="110"/>
    </location>
</feature>